<evidence type="ECO:0000256" key="3">
    <source>
        <dbReference type="ARBA" id="ARBA00021907"/>
    </source>
</evidence>
<keyword evidence="5 10" id="KW-0132">Cell division</keyword>
<dbReference type="GO" id="GO:0032153">
    <property type="term" value="C:cell division site"/>
    <property type="evidence" value="ECO:0007669"/>
    <property type="project" value="TreeGrafter"/>
</dbReference>
<evidence type="ECO:0000259" key="13">
    <source>
        <dbReference type="Pfam" id="PF18075"/>
    </source>
</evidence>
<evidence type="ECO:0000256" key="6">
    <source>
        <dbReference type="ARBA" id="ARBA00022692"/>
    </source>
</evidence>
<keyword evidence="6 11" id="KW-0812">Transmembrane</keyword>
<evidence type="ECO:0000256" key="10">
    <source>
        <dbReference type="PIRNR" id="PIRNR003097"/>
    </source>
</evidence>
<dbReference type="GO" id="GO:0051301">
    <property type="term" value="P:cell division"/>
    <property type="evidence" value="ECO:0007669"/>
    <property type="project" value="UniProtKB-KW"/>
</dbReference>
<dbReference type="InterPro" id="IPR004513">
    <property type="entry name" value="FtsX"/>
</dbReference>
<evidence type="ECO:0000256" key="8">
    <source>
        <dbReference type="ARBA" id="ARBA00023136"/>
    </source>
</evidence>
<feature type="transmembrane region" description="Helical" evidence="11">
    <location>
        <begin position="23"/>
        <end position="43"/>
    </location>
</feature>
<dbReference type="AlphaFoldDB" id="A0A1M5X943"/>
<dbReference type="PANTHER" id="PTHR47755">
    <property type="entry name" value="CELL DIVISION PROTEIN FTSX"/>
    <property type="match status" value="1"/>
</dbReference>
<evidence type="ECO:0000313" key="15">
    <source>
        <dbReference type="Proteomes" id="UP000184139"/>
    </source>
</evidence>
<evidence type="ECO:0000256" key="4">
    <source>
        <dbReference type="ARBA" id="ARBA00022475"/>
    </source>
</evidence>
<evidence type="ECO:0000313" key="14">
    <source>
        <dbReference type="EMBL" id="SHH96340.1"/>
    </source>
</evidence>
<dbReference type="Gene3D" id="3.30.70.3040">
    <property type="match status" value="1"/>
</dbReference>
<dbReference type="RefSeq" id="WP_073377197.1">
    <property type="nucleotide sequence ID" value="NZ_FQXS01000018.1"/>
</dbReference>
<dbReference type="EMBL" id="FQXS01000018">
    <property type="protein sequence ID" value="SHH96340.1"/>
    <property type="molecule type" value="Genomic_DNA"/>
</dbReference>
<proteinExistence type="inferred from homology"/>
<gene>
    <name evidence="14" type="ORF">SAMN02745124_02881</name>
</gene>
<reference evidence="14 15" key="1">
    <citation type="submission" date="2016-11" db="EMBL/GenBank/DDBJ databases">
        <authorList>
            <person name="Jaros S."/>
            <person name="Januszkiewicz K."/>
            <person name="Wedrychowicz H."/>
        </authorList>
    </citation>
    <scope>NUCLEOTIDE SEQUENCE [LARGE SCALE GENOMIC DNA]</scope>
    <source>
        <strain evidence="14 15">DSM 9705</strain>
    </source>
</reference>
<keyword evidence="15" id="KW-1185">Reference proteome</keyword>
<evidence type="ECO:0000256" key="5">
    <source>
        <dbReference type="ARBA" id="ARBA00022618"/>
    </source>
</evidence>
<dbReference type="GO" id="GO:0005886">
    <property type="term" value="C:plasma membrane"/>
    <property type="evidence" value="ECO:0007669"/>
    <property type="project" value="UniProtKB-SubCell"/>
</dbReference>
<keyword evidence="7 11" id="KW-1133">Transmembrane helix</keyword>
<feature type="transmembrane region" description="Helical" evidence="11">
    <location>
        <begin position="267"/>
        <end position="287"/>
    </location>
</feature>
<sequence length="295" mass="33920">MSFWLAVLRQVARNLRQTWPSQFMTLLTVSLSVLIFAFFYLVYMNMLGVGDKLGDDLRLIVYLEEEPGPEMQEQLRRKILAFDEVEQIRFISKAEAYQRFADQLGNDRDVLDDMPRDFLPASIEVVPLKNLRSLSQVKLFSDYLARLPGTLKVQYGQDWIERFYYFTRLLSIVVLLSGGLLIMTTVFMVSYTIRLTILGRQAELELLRLVGATNNYIRTPFLIEGVLQGILGSTVGIISLYTLFHWIKLRFSGPGILTIFEFSFFQGPTVATIIFISVLLCTVGSYLSMQKFLRI</sequence>
<organism evidence="14 15">
    <name type="scientific">Desulfofustis glycolicus DSM 9705</name>
    <dbReference type="NCBI Taxonomy" id="1121409"/>
    <lineage>
        <taxon>Bacteria</taxon>
        <taxon>Pseudomonadati</taxon>
        <taxon>Thermodesulfobacteriota</taxon>
        <taxon>Desulfobulbia</taxon>
        <taxon>Desulfobulbales</taxon>
        <taxon>Desulfocapsaceae</taxon>
        <taxon>Desulfofustis</taxon>
    </lineage>
</organism>
<evidence type="ECO:0000256" key="11">
    <source>
        <dbReference type="SAM" id="Phobius"/>
    </source>
</evidence>
<evidence type="ECO:0000256" key="2">
    <source>
        <dbReference type="ARBA" id="ARBA00007379"/>
    </source>
</evidence>
<feature type="domain" description="FtsX extracellular" evidence="13">
    <location>
        <begin position="60"/>
        <end position="153"/>
    </location>
</feature>
<feature type="transmembrane region" description="Helical" evidence="11">
    <location>
        <begin position="226"/>
        <end position="247"/>
    </location>
</feature>
<dbReference type="STRING" id="1121409.SAMN02745124_02881"/>
<accession>A0A1M5X943</accession>
<dbReference type="OrthoDB" id="9813411at2"/>
<evidence type="ECO:0000256" key="9">
    <source>
        <dbReference type="ARBA" id="ARBA00023306"/>
    </source>
</evidence>
<feature type="transmembrane region" description="Helical" evidence="11">
    <location>
        <begin position="169"/>
        <end position="191"/>
    </location>
</feature>
<dbReference type="Pfam" id="PF02687">
    <property type="entry name" value="FtsX"/>
    <property type="match status" value="1"/>
</dbReference>
<dbReference type="InterPro" id="IPR003838">
    <property type="entry name" value="ABC3_permease_C"/>
</dbReference>
<keyword evidence="8 10" id="KW-0472">Membrane</keyword>
<dbReference type="Pfam" id="PF18075">
    <property type="entry name" value="FtsX_ECD"/>
    <property type="match status" value="1"/>
</dbReference>
<keyword evidence="9 10" id="KW-0131">Cell cycle</keyword>
<evidence type="ECO:0000256" key="7">
    <source>
        <dbReference type="ARBA" id="ARBA00022989"/>
    </source>
</evidence>
<evidence type="ECO:0000256" key="1">
    <source>
        <dbReference type="ARBA" id="ARBA00004651"/>
    </source>
</evidence>
<protein>
    <recommendedName>
        <fullName evidence="3 10">Cell division protein FtsX</fullName>
    </recommendedName>
</protein>
<evidence type="ECO:0000259" key="12">
    <source>
        <dbReference type="Pfam" id="PF02687"/>
    </source>
</evidence>
<dbReference type="InterPro" id="IPR040690">
    <property type="entry name" value="FtsX_ECD"/>
</dbReference>
<dbReference type="PANTHER" id="PTHR47755:SF1">
    <property type="entry name" value="CELL DIVISION PROTEIN FTSX"/>
    <property type="match status" value="1"/>
</dbReference>
<name>A0A1M5X943_9BACT</name>
<comment type="subcellular location">
    <subcellularLocation>
        <location evidence="1">Cell membrane</location>
        <topology evidence="1">Multi-pass membrane protein</topology>
    </subcellularLocation>
</comment>
<dbReference type="Proteomes" id="UP000184139">
    <property type="component" value="Unassembled WGS sequence"/>
</dbReference>
<feature type="domain" description="ABC3 transporter permease C-terminal" evidence="12">
    <location>
        <begin position="178"/>
        <end position="291"/>
    </location>
</feature>
<keyword evidence="4 10" id="KW-1003">Cell membrane</keyword>
<dbReference type="PIRSF" id="PIRSF003097">
    <property type="entry name" value="FtsX"/>
    <property type="match status" value="1"/>
</dbReference>
<comment type="similarity">
    <text evidence="2 10">Belongs to the ABC-4 integral membrane protein family. FtsX subfamily.</text>
</comment>